<gene>
    <name evidence="1" type="ORF">H8Q88_20185</name>
</gene>
<evidence type="ECO:0008006" key="3">
    <source>
        <dbReference type="Google" id="ProtNLM"/>
    </source>
</evidence>
<proteinExistence type="predicted"/>
<reference evidence="1" key="1">
    <citation type="submission" date="2020-08" db="EMBL/GenBank/DDBJ databases">
        <title>Genome Sequencing and Pan-Genome Analysis of Migratory bird Vibrio Strains, Inner Mongolia.</title>
        <authorList>
            <person name="Zheng L."/>
        </authorList>
    </citation>
    <scope>NUCLEOTIDE SEQUENCE</scope>
    <source>
        <strain evidence="1">M13F</strain>
    </source>
</reference>
<accession>A0A9X0RER4</accession>
<protein>
    <recommendedName>
        <fullName evidence="3">Transposase</fullName>
    </recommendedName>
</protein>
<comment type="caution">
    <text evidence="1">The sequence shown here is derived from an EMBL/GenBank/DDBJ whole genome shotgun (WGS) entry which is preliminary data.</text>
</comment>
<dbReference type="AlphaFoldDB" id="A0A9X0RER4"/>
<evidence type="ECO:0000313" key="2">
    <source>
        <dbReference type="Proteomes" id="UP000615796"/>
    </source>
</evidence>
<keyword evidence="2" id="KW-1185">Reference proteome</keyword>
<dbReference type="EMBL" id="JACRUP010000028">
    <property type="protein sequence ID" value="MBC5853200.1"/>
    <property type="molecule type" value="Genomic_DNA"/>
</dbReference>
<dbReference type="Proteomes" id="UP000615796">
    <property type="component" value="Unassembled WGS sequence"/>
</dbReference>
<dbReference type="RefSeq" id="WP_187027367.1">
    <property type="nucleotide sequence ID" value="NZ_JACRUP010000028.1"/>
</dbReference>
<organism evidence="1 2">
    <name type="scientific">Vibrio metschnikovii</name>
    <dbReference type="NCBI Taxonomy" id="28172"/>
    <lineage>
        <taxon>Bacteria</taxon>
        <taxon>Pseudomonadati</taxon>
        <taxon>Pseudomonadota</taxon>
        <taxon>Gammaproteobacteria</taxon>
        <taxon>Vibrionales</taxon>
        <taxon>Vibrionaceae</taxon>
        <taxon>Vibrio</taxon>
    </lineage>
</organism>
<evidence type="ECO:0000313" key="1">
    <source>
        <dbReference type="EMBL" id="MBC5853200.1"/>
    </source>
</evidence>
<name>A0A9X0RER4_VIBME</name>
<sequence>MALSQYLIYFNSGLPLKHHLSKVLDDGCNRATTWKKYGEPYNFNRWSSFDSSPEFSTSYLQQATCFQDETRTVTYIYYVENYATMCLHLTQVKKHFTFLKEVYSTVLHHSKSMVGVDLGVKRLATLSNGFLQIQAAVEKRHGFKG</sequence>